<comment type="subcellular location">
    <subcellularLocation>
        <location evidence="1">Membrane</location>
        <topology evidence="1">Multi-pass membrane protein</topology>
    </subcellularLocation>
</comment>
<dbReference type="WBParaSite" id="scaffold9196_cov204.g13718">
    <property type="protein sequence ID" value="scaffold9196_cov204.g13718"/>
    <property type="gene ID" value="scaffold9196_cov204.g13718"/>
</dbReference>
<dbReference type="CDD" id="cd19051">
    <property type="entry name" value="LGIC_TM_cation"/>
    <property type="match status" value="1"/>
</dbReference>
<dbReference type="GO" id="GO:0005230">
    <property type="term" value="F:extracellular ligand-gated monoatomic ion channel activity"/>
    <property type="evidence" value="ECO:0007669"/>
    <property type="project" value="InterPro"/>
</dbReference>
<accession>A0A915NDE5</accession>
<dbReference type="InterPro" id="IPR006202">
    <property type="entry name" value="Neur_chan_lig-bd"/>
</dbReference>
<reference evidence="9" key="1">
    <citation type="submission" date="2022-11" db="UniProtKB">
        <authorList>
            <consortium name="WormBaseParasite"/>
        </authorList>
    </citation>
    <scope>IDENTIFICATION</scope>
</reference>
<dbReference type="Pfam" id="PF02931">
    <property type="entry name" value="Neur_chan_LBD"/>
    <property type="match status" value="1"/>
</dbReference>
<evidence type="ECO:0000256" key="2">
    <source>
        <dbReference type="ARBA" id="ARBA00022692"/>
    </source>
</evidence>
<evidence type="ECO:0000313" key="9">
    <source>
        <dbReference type="WBParaSite" id="scaffold9196_cov204.g13718"/>
    </source>
</evidence>
<dbReference type="InterPro" id="IPR036734">
    <property type="entry name" value="Neur_chan_lig-bd_sf"/>
</dbReference>
<feature type="compositionally biased region" description="Polar residues" evidence="5">
    <location>
        <begin position="298"/>
        <end position="308"/>
    </location>
</feature>
<name>A0A915NDE5_MELJA</name>
<protein>
    <recommendedName>
        <fullName evidence="7">Neurotransmitter-gated ion-channel ligand-binding domain-containing protein</fullName>
    </recommendedName>
</protein>
<organism evidence="8 9">
    <name type="scientific">Meloidogyne javanica</name>
    <name type="common">Root-knot nematode worm</name>
    <dbReference type="NCBI Taxonomy" id="6303"/>
    <lineage>
        <taxon>Eukaryota</taxon>
        <taxon>Metazoa</taxon>
        <taxon>Ecdysozoa</taxon>
        <taxon>Nematoda</taxon>
        <taxon>Chromadorea</taxon>
        <taxon>Rhabditida</taxon>
        <taxon>Tylenchina</taxon>
        <taxon>Tylenchomorpha</taxon>
        <taxon>Tylenchoidea</taxon>
        <taxon>Meloidogynidae</taxon>
        <taxon>Meloidogyninae</taxon>
        <taxon>Meloidogyne</taxon>
        <taxon>Meloidogyne incognita group</taxon>
    </lineage>
</organism>
<feature type="compositionally biased region" description="Low complexity" evidence="5">
    <location>
        <begin position="284"/>
        <end position="295"/>
    </location>
</feature>
<evidence type="ECO:0000313" key="8">
    <source>
        <dbReference type="Proteomes" id="UP000887561"/>
    </source>
</evidence>
<dbReference type="Gene3D" id="2.70.170.10">
    <property type="entry name" value="Neurotransmitter-gated ion-channel ligand-binding domain"/>
    <property type="match status" value="1"/>
</dbReference>
<dbReference type="GO" id="GO:0016020">
    <property type="term" value="C:membrane"/>
    <property type="evidence" value="ECO:0007669"/>
    <property type="project" value="UniProtKB-SubCell"/>
</dbReference>
<dbReference type="SUPFAM" id="SSF90112">
    <property type="entry name" value="Neurotransmitter-gated ion-channel transmembrane pore"/>
    <property type="match status" value="1"/>
</dbReference>
<feature type="transmembrane region" description="Helical" evidence="6">
    <location>
        <begin position="347"/>
        <end position="365"/>
    </location>
</feature>
<feature type="transmembrane region" description="Helical" evidence="6">
    <location>
        <begin position="152"/>
        <end position="171"/>
    </location>
</feature>
<dbReference type="Proteomes" id="UP000887561">
    <property type="component" value="Unplaced"/>
</dbReference>
<dbReference type="PROSITE" id="PS00236">
    <property type="entry name" value="NEUROTR_ION_CHANNEL"/>
    <property type="match status" value="1"/>
</dbReference>
<evidence type="ECO:0000256" key="5">
    <source>
        <dbReference type="SAM" id="MobiDB-lite"/>
    </source>
</evidence>
<keyword evidence="4 6" id="KW-0472">Membrane</keyword>
<evidence type="ECO:0000256" key="1">
    <source>
        <dbReference type="ARBA" id="ARBA00004141"/>
    </source>
</evidence>
<evidence type="ECO:0000256" key="4">
    <source>
        <dbReference type="ARBA" id="ARBA00023136"/>
    </source>
</evidence>
<feature type="transmembrane region" description="Helical" evidence="6">
    <location>
        <begin position="118"/>
        <end position="136"/>
    </location>
</feature>
<evidence type="ECO:0000256" key="3">
    <source>
        <dbReference type="ARBA" id="ARBA00022989"/>
    </source>
</evidence>
<dbReference type="InterPro" id="IPR018000">
    <property type="entry name" value="Neurotransmitter_ion_chnl_CS"/>
</dbReference>
<evidence type="ECO:0000256" key="6">
    <source>
        <dbReference type="SAM" id="Phobius"/>
    </source>
</evidence>
<dbReference type="FunFam" id="2.70.170.10:FF:000028">
    <property type="entry name" value="AcetylCholine Receptor"/>
    <property type="match status" value="1"/>
</dbReference>
<keyword evidence="3 6" id="KW-1133">Transmembrane helix</keyword>
<dbReference type="SUPFAM" id="SSF63712">
    <property type="entry name" value="Nicotinic receptor ligand binding domain-like"/>
    <property type="match status" value="1"/>
</dbReference>
<keyword evidence="8" id="KW-1185">Reference proteome</keyword>
<dbReference type="InterPro" id="IPR036719">
    <property type="entry name" value="Neuro-gated_channel_TM_sf"/>
</dbReference>
<dbReference type="GO" id="GO:0004888">
    <property type="term" value="F:transmembrane signaling receptor activity"/>
    <property type="evidence" value="ECO:0007669"/>
    <property type="project" value="InterPro"/>
</dbReference>
<feature type="domain" description="Neurotransmitter-gated ion-channel ligand-binding" evidence="7">
    <location>
        <begin position="2"/>
        <end position="123"/>
    </location>
</feature>
<dbReference type="InterPro" id="IPR006201">
    <property type="entry name" value="Neur_channel"/>
</dbReference>
<evidence type="ECO:0000259" key="7">
    <source>
        <dbReference type="Pfam" id="PF02931"/>
    </source>
</evidence>
<sequence length="383" mass="44413">MKVRENDQIITVYCWLEEVYWTDEFLRWDPSTFGGIKQLHIPAEMIWRPDLLVYNNANMNVHESEMMTNALVQHDGRVSLFRAVITGISCHLNLHRFPFDQQICYLMLASWSYDGSQVSLGVTSLLSLALILMMVSDKLPATSDTVPVLGQYYIGLICIQFTATYITTWTLHLQTNGNSGRALPRRLRHWLLGANPRNNNLFMKHILGRELTTMQQSVRHRIKRFERVRMGLPAYLDDSRFPFIASLDQRNGSVQHEVNSQLLSPESKYTSHRHCSIFTNSNSNQKTTDNGTTKQTTEKNSFNDSMSNSIKEVSQTVQEIRLSLLTEEQLRQIRVEWQMLARMIEKVLKLVFSVFTIVFAVYMLYDEQAPPLITEEWIKENSH</sequence>
<dbReference type="PANTHER" id="PTHR18945">
    <property type="entry name" value="NEUROTRANSMITTER GATED ION CHANNEL"/>
    <property type="match status" value="1"/>
</dbReference>
<dbReference type="AlphaFoldDB" id="A0A915NDE5"/>
<feature type="region of interest" description="Disordered" evidence="5">
    <location>
        <begin position="278"/>
        <end position="308"/>
    </location>
</feature>
<proteinExistence type="predicted"/>
<keyword evidence="2 6" id="KW-0812">Transmembrane</keyword>